<sequence length="81" mass="9043">MGSEPQVRCLQRLSRELYCCHTNPGPLPCSKQAIESAHLLCCFSATTCPIRASCARKRHLRIEVFQPLSLSSNTNRSLVLL</sequence>
<dbReference type="AlphaFoldDB" id="A0A7U2FGI0"/>
<dbReference type="Proteomes" id="UP000663193">
    <property type="component" value="Chromosome 17"/>
</dbReference>
<evidence type="ECO:0000313" key="2">
    <source>
        <dbReference type="Proteomes" id="UP000663193"/>
    </source>
</evidence>
<reference evidence="2" key="1">
    <citation type="journal article" date="2021" name="BMC Genomics">
        <title>Chromosome-level genome assembly and manually-curated proteome of model necrotroph Parastagonospora nodorum Sn15 reveals a genome-wide trove of candidate effector homologs, and redundancy of virulence-related functions within an accessory chromosome.</title>
        <authorList>
            <person name="Bertazzoni S."/>
            <person name="Jones D.A.B."/>
            <person name="Phan H.T."/>
            <person name="Tan K.-C."/>
            <person name="Hane J.K."/>
        </authorList>
    </citation>
    <scope>NUCLEOTIDE SEQUENCE [LARGE SCALE GENOMIC DNA]</scope>
    <source>
        <strain evidence="2">SN15 / ATCC MYA-4574 / FGSC 10173)</strain>
    </source>
</reference>
<protein>
    <submittedName>
        <fullName evidence="1">Uncharacterized protein</fullName>
    </submittedName>
</protein>
<name>A0A7U2FGI0_PHANO</name>
<gene>
    <name evidence="1" type="ORF">JI435_421820</name>
</gene>
<dbReference type="VEuPathDB" id="FungiDB:JI435_421820"/>
<keyword evidence="2" id="KW-1185">Reference proteome</keyword>
<proteinExistence type="predicted"/>
<dbReference type="EMBL" id="CP069039">
    <property type="protein sequence ID" value="QRD04842.1"/>
    <property type="molecule type" value="Genomic_DNA"/>
</dbReference>
<evidence type="ECO:0000313" key="1">
    <source>
        <dbReference type="EMBL" id="QRD04842.1"/>
    </source>
</evidence>
<organism evidence="1 2">
    <name type="scientific">Phaeosphaeria nodorum (strain SN15 / ATCC MYA-4574 / FGSC 10173)</name>
    <name type="common">Glume blotch fungus</name>
    <name type="synonym">Parastagonospora nodorum</name>
    <dbReference type="NCBI Taxonomy" id="321614"/>
    <lineage>
        <taxon>Eukaryota</taxon>
        <taxon>Fungi</taxon>
        <taxon>Dikarya</taxon>
        <taxon>Ascomycota</taxon>
        <taxon>Pezizomycotina</taxon>
        <taxon>Dothideomycetes</taxon>
        <taxon>Pleosporomycetidae</taxon>
        <taxon>Pleosporales</taxon>
        <taxon>Pleosporineae</taxon>
        <taxon>Phaeosphaeriaceae</taxon>
        <taxon>Parastagonospora</taxon>
    </lineage>
</organism>
<accession>A0A7U2FGI0</accession>